<dbReference type="PROSITE" id="PS50850">
    <property type="entry name" value="MFS"/>
    <property type="match status" value="1"/>
</dbReference>
<dbReference type="Pfam" id="PF07690">
    <property type="entry name" value="MFS_1"/>
    <property type="match status" value="1"/>
</dbReference>
<keyword evidence="8" id="KW-1185">Reference proteome</keyword>
<dbReference type="PANTHER" id="PTHR23501">
    <property type="entry name" value="MAJOR FACILITATOR SUPERFAMILY"/>
    <property type="match status" value="1"/>
</dbReference>
<feature type="transmembrane region" description="Helical" evidence="5">
    <location>
        <begin position="125"/>
        <end position="145"/>
    </location>
</feature>
<feature type="transmembrane region" description="Helical" evidence="5">
    <location>
        <begin position="33"/>
        <end position="57"/>
    </location>
</feature>
<accession>A0A7W5JWY3</accession>
<feature type="transmembrane region" description="Helical" evidence="5">
    <location>
        <begin position="185"/>
        <end position="207"/>
    </location>
</feature>
<dbReference type="Gene3D" id="1.20.1250.20">
    <property type="entry name" value="MFS general substrate transporter like domains"/>
    <property type="match status" value="1"/>
</dbReference>
<dbReference type="Gene3D" id="1.20.1720.10">
    <property type="entry name" value="Multidrug resistance protein D"/>
    <property type="match status" value="1"/>
</dbReference>
<feature type="transmembrane region" description="Helical" evidence="5">
    <location>
        <begin position="326"/>
        <end position="346"/>
    </location>
</feature>
<evidence type="ECO:0000259" key="6">
    <source>
        <dbReference type="PROSITE" id="PS50850"/>
    </source>
</evidence>
<sequence>MTTEVAAPLDELVLGVGAPGDDVDQVGPTRTGLVVGVLALAGIAVSLMQTLVIPIVPRLPVLLDATASSAAWAVTATLLAGAVVTPIAGRLGDMVGKKPVLLASVVAMVVGSLLCALAGSLELLVVGRAVQGLAAGVIPLGMSLMRDVLPPQKLGPAVALMSASLGVGGALGLPAAALIVERASWHVLFWVAAGLGAVVFGLVLLVVPAARAVRARGRLDVGGAVGLSVALVSLLLAVSKGAEWGWSSPRVLGLLVLAVVAGLVWGRWQLRTSSPLVDLRTTARPQVLITNVASLVFGFSMFAMSLVVPQVVQLPAETGFGLGRSILVAGLVMVPSGLVMMVAAPVSAAVSRRTSPRVTLMIGALVVAVGYALGVFFLGSVWQLCLVTGLIGAGIGFAYGSLPQLIMSAVPVGETSSANGFNTLVRSIGTSVSSAVAGAVLAASATVVGGVSAPTLGGFQTILVLGSAAAFVTMIITLFLPRKVS</sequence>
<dbReference type="EMBL" id="JACHZG010000001">
    <property type="protein sequence ID" value="MBB3327838.1"/>
    <property type="molecule type" value="Genomic_DNA"/>
</dbReference>
<keyword evidence="3 5" id="KW-1133">Transmembrane helix</keyword>
<protein>
    <submittedName>
        <fullName evidence="7">MFS family permease</fullName>
    </submittedName>
</protein>
<comment type="subcellular location">
    <subcellularLocation>
        <location evidence="1">Cell membrane</location>
        <topology evidence="1">Multi-pass membrane protein</topology>
    </subcellularLocation>
</comment>
<feature type="transmembrane region" description="Helical" evidence="5">
    <location>
        <begin position="459"/>
        <end position="480"/>
    </location>
</feature>
<dbReference type="AlphaFoldDB" id="A0A7W5JWY3"/>
<feature type="transmembrane region" description="Helical" evidence="5">
    <location>
        <begin position="381"/>
        <end position="402"/>
    </location>
</feature>
<feature type="transmembrane region" description="Helical" evidence="5">
    <location>
        <begin position="219"/>
        <end position="239"/>
    </location>
</feature>
<gene>
    <name evidence="7" type="ORF">FHX39_002782</name>
</gene>
<evidence type="ECO:0000256" key="4">
    <source>
        <dbReference type="ARBA" id="ARBA00023136"/>
    </source>
</evidence>
<comment type="caution">
    <text evidence="7">The sequence shown here is derived from an EMBL/GenBank/DDBJ whole genome shotgun (WGS) entry which is preliminary data.</text>
</comment>
<proteinExistence type="predicted"/>
<dbReference type="InterPro" id="IPR036259">
    <property type="entry name" value="MFS_trans_sf"/>
</dbReference>
<feature type="transmembrane region" description="Helical" evidence="5">
    <location>
        <begin position="69"/>
        <end position="88"/>
    </location>
</feature>
<reference evidence="7 8" key="1">
    <citation type="submission" date="2020-08" db="EMBL/GenBank/DDBJ databases">
        <title>Sequencing the genomes of 1000 actinobacteria strains.</title>
        <authorList>
            <person name="Klenk H.-P."/>
        </authorList>
    </citation>
    <scope>NUCLEOTIDE SEQUENCE [LARGE SCALE GENOMIC DNA]</scope>
    <source>
        <strain evidence="7 8">DSM 11053</strain>
    </source>
</reference>
<feature type="transmembrane region" description="Helical" evidence="5">
    <location>
        <begin position="288"/>
        <end position="306"/>
    </location>
</feature>
<dbReference type="GO" id="GO:0005886">
    <property type="term" value="C:plasma membrane"/>
    <property type="evidence" value="ECO:0007669"/>
    <property type="project" value="UniProtKB-SubCell"/>
</dbReference>
<evidence type="ECO:0000256" key="5">
    <source>
        <dbReference type="SAM" id="Phobius"/>
    </source>
</evidence>
<feature type="transmembrane region" description="Helical" evidence="5">
    <location>
        <begin position="423"/>
        <end position="447"/>
    </location>
</feature>
<feature type="transmembrane region" description="Helical" evidence="5">
    <location>
        <begin position="358"/>
        <end position="375"/>
    </location>
</feature>
<dbReference type="SUPFAM" id="SSF103473">
    <property type="entry name" value="MFS general substrate transporter"/>
    <property type="match status" value="1"/>
</dbReference>
<evidence type="ECO:0000256" key="3">
    <source>
        <dbReference type="ARBA" id="ARBA00022989"/>
    </source>
</evidence>
<evidence type="ECO:0000256" key="1">
    <source>
        <dbReference type="ARBA" id="ARBA00004651"/>
    </source>
</evidence>
<dbReference type="InterPro" id="IPR020846">
    <property type="entry name" value="MFS_dom"/>
</dbReference>
<dbReference type="PANTHER" id="PTHR23501:SF197">
    <property type="entry name" value="COMD"/>
    <property type="match status" value="1"/>
</dbReference>
<evidence type="ECO:0000313" key="7">
    <source>
        <dbReference type="EMBL" id="MBB3327838.1"/>
    </source>
</evidence>
<dbReference type="Proteomes" id="UP000565572">
    <property type="component" value="Unassembled WGS sequence"/>
</dbReference>
<dbReference type="InterPro" id="IPR011701">
    <property type="entry name" value="MFS"/>
</dbReference>
<dbReference type="GO" id="GO:0022857">
    <property type="term" value="F:transmembrane transporter activity"/>
    <property type="evidence" value="ECO:0007669"/>
    <property type="project" value="InterPro"/>
</dbReference>
<evidence type="ECO:0000313" key="8">
    <source>
        <dbReference type="Proteomes" id="UP000565572"/>
    </source>
</evidence>
<evidence type="ECO:0000256" key="2">
    <source>
        <dbReference type="ARBA" id="ARBA00022692"/>
    </source>
</evidence>
<organism evidence="7 8">
    <name type="scientific">Microlunatus antarcticus</name>
    <dbReference type="NCBI Taxonomy" id="53388"/>
    <lineage>
        <taxon>Bacteria</taxon>
        <taxon>Bacillati</taxon>
        <taxon>Actinomycetota</taxon>
        <taxon>Actinomycetes</taxon>
        <taxon>Propionibacteriales</taxon>
        <taxon>Propionibacteriaceae</taxon>
        <taxon>Microlunatus</taxon>
    </lineage>
</organism>
<dbReference type="RefSeq" id="WP_332836831.1">
    <property type="nucleotide sequence ID" value="NZ_JACHZG010000001.1"/>
</dbReference>
<feature type="transmembrane region" description="Helical" evidence="5">
    <location>
        <begin position="100"/>
        <end position="119"/>
    </location>
</feature>
<feature type="domain" description="Major facilitator superfamily (MFS) profile" evidence="6">
    <location>
        <begin position="34"/>
        <end position="485"/>
    </location>
</feature>
<keyword evidence="4 5" id="KW-0472">Membrane</keyword>
<dbReference type="CDD" id="cd17504">
    <property type="entry name" value="MFS_MMR_MDR_like"/>
    <property type="match status" value="1"/>
</dbReference>
<name>A0A7W5JWY3_9ACTN</name>
<keyword evidence="2 5" id="KW-0812">Transmembrane</keyword>
<feature type="transmembrane region" description="Helical" evidence="5">
    <location>
        <begin position="157"/>
        <end position="179"/>
    </location>
</feature>
<feature type="transmembrane region" description="Helical" evidence="5">
    <location>
        <begin position="251"/>
        <end position="268"/>
    </location>
</feature>